<keyword evidence="3" id="KW-1185">Reference proteome</keyword>
<protein>
    <submittedName>
        <fullName evidence="2">Uncharacterized protein</fullName>
    </submittedName>
</protein>
<reference evidence="2" key="1">
    <citation type="submission" date="2021-06" db="EMBL/GenBank/DDBJ databases">
        <authorList>
            <person name="Arsene-Ploetze F."/>
        </authorList>
    </citation>
    <scope>NUCLEOTIDE SEQUENCE</scope>
    <source>
        <strain evidence="2">SBRY1</strain>
    </source>
</reference>
<evidence type="ECO:0000313" key="2">
    <source>
        <dbReference type="EMBL" id="CAG7602037.1"/>
    </source>
</evidence>
<name>A0A9W4EC69_9ACTN</name>
<feature type="region of interest" description="Disordered" evidence="1">
    <location>
        <begin position="26"/>
        <end position="60"/>
    </location>
</feature>
<dbReference type="Proteomes" id="UP001153328">
    <property type="component" value="Unassembled WGS sequence"/>
</dbReference>
<accession>A0A9W4EC69</accession>
<sequence>MPLRWAVLFRGAGLRLMCGWRRVGATSPHRPVARHGPNSPFGSVTTRAPGGGWARSSPRP</sequence>
<evidence type="ECO:0000313" key="3">
    <source>
        <dbReference type="Proteomes" id="UP001153328"/>
    </source>
</evidence>
<proteinExistence type="predicted"/>
<organism evidence="2 3">
    <name type="scientific">Actinacidiphila bryophytorum</name>
    <dbReference type="NCBI Taxonomy" id="1436133"/>
    <lineage>
        <taxon>Bacteria</taxon>
        <taxon>Bacillati</taxon>
        <taxon>Actinomycetota</taxon>
        <taxon>Actinomycetes</taxon>
        <taxon>Kitasatosporales</taxon>
        <taxon>Streptomycetaceae</taxon>
        <taxon>Actinacidiphila</taxon>
    </lineage>
</organism>
<comment type="caution">
    <text evidence="2">The sequence shown here is derived from an EMBL/GenBank/DDBJ whole genome shotgun (WGS) entry which is preliminary data.</text>
</comment>
<dbReference type="EMBL" id="CAJVAX010000001">
    <property type="protein sequence ID" value="CAG7602037.1"/>
    <property type="molecule type" value="Genomic_DNA"/>
</dbReference>
<dbReference type="AlphaFoldDB" id="A0A9W4EC69"/>
<evidence type="ECO:0000256" key="1">
    <source>
        <dbReference type="SAM" id="MobiDB-lite"/>
    </source>
</evidence>
<gene>
    <name evidence="2" type="ORF">SBRY_10490</name>
</gene>